<dbReference type="Gene3D" id="4.10.280.10">
    <property type="entry name" value="Helix-loop-helix DNA-binding domain"/>
    <property type="match status" value="1"/>
</dbReference>
<dbReference type="Pfam" id="PF00010">
    <property type="entry name" value="HLH"/>
    <property type="match status" value="1"/>
</dbReference>
<evidence type="ECO:0000256" key="3">
    <source>
        <dbReference type="ARBA" id="ARBA00023163"/>
    </source>
</evidence>
<feature type="domain" description="BHLH" evidence="6">
    <location>
        <begin position="196"/>
        <end position="264"/>
    </location>
</feature>
<keyword evidence="8" id="KW-1185">Reference proteome</keyword>
<organism evidence="7 8">
    <name type="scientific">Absidia repens</name>
    <dbReference type="NCBI Taxonomy" id="90262"/>
    <lineage>
        <taxon>Eukaryota</taxon>
        <taxon>Fungi</taxon>
        <taxon>Fungi incertae sedis</taxon>
        <taxon>Mucoromycota</taxon>
        <taxon>Mucoromycotina</taxon>
        <taxon>Mucoromycetes</taxon>
        <taxon>Mucorales</taxon>
        <taxon>Cunninghamellaceae</taxon>
        <taxon>Absidia</taxon>
    </lineage>
</organism>
<feature type="region of interest" description="Disordered" evidence="5">
    <location>
        <begin position="325"/>
        <end position="344"/>
    </location>
</feature>
<comment type="subcellular location">
    <subcellularLocation>
        <location evidence="1">Nucleus</location>
    </subcellularLocation>
</comment>
<accession>A0A1X2IT66</accession>
<dbReference type="SMART" id="SM00353">
    <property type="entry name" value="HLH"/>
    <property type="match status" value="1"/>
</dbReference>
<dbReference type="AlphaFoldDB" id="A0A1X2IT66"/>
<name>A0A1X2IT66_9FUNG</name>
<comment type="caution">
    <text evidence="7">The sequence shown here is derived from an EMBL/GenBank/DDBJ whole genome shotgun (WGS) entry which is preliminary data.</text>
</comment>
<dbReference type="STRING" id="90262.A0A1X2IT66"/>
<feature type="compositionally biased region" description="Low complexity" evidence="5">
    <location>
        <begin position="124"/>
        <end position="133"/>
    </location>
</feature>
<gene>
    <name evidence="7" type="ORF">BCR42DRAFT_197869</name>
</gene>
<dbReference type="OrthoDB" id="2286901at2759"/>
<keyword evidence="4" id="KW-0539">Nucleus</keyword>
<dbReference type="GO" id="GO:0000978">
    <property type="term" value="F:RNA polymerase II cis-regulatory region sequence-specific DNA binding"/>
    <property type="evidence" value="ECO:0007669"/>
    <property type="project" value="TreeGrafter"/>
</dbReference>
<evidence type="ECO:0000259" key="6">
    <source>
        <dbReference type="PROSITE" id="PS50888"/>
    </source>
</evidence>
<feature type="compositionally biased region" description="Polar residues" evidence="5">
    <location>
        <begin position="134"/>
        <end position="148"/>
    </location>
</feature>
<dbReference type="PANTHER" id="PTHR46117">
    <property type="entry name" value="FI24210P1"/>
    <property type="match status" value="1"/>
</dbReference>
<protein>
    <recommendedName>
        <fullName evidence="6">BHLH domain-containing protein</fullName>
    </recommendedName>
</protein>
<reference evidence="7 8" key="1">
    <citation type="submission" date="2016-07" db="EMBL/GenBank/DDBJ databases">
        <title>Pervasive Adenine N6-methylation of Active Genes in Fungi.</title>
        <authorList>
            <consortium name="DOE Joint Genome Institute"/>
            <person name="Mondo S.J."/>
            <person name="Dannebaum R.O."/>
            <person name="Kuo R.C."/>
            <person name="Labutti K."/>
            <person name="Haridas S."/>
            <person name="Kuo A."/>
            <person name="Salamov A."/>
            <person name="Ahrendt S.R."/>
            <person name="Lipzen A."/>
            <person name="Sullivan W."/>
            <person name="Andreopoulos W.B."/>
            <person name="Clum A."/>
            <person name="Lindquist E."/>
            <person name="Daum C."/>
            <person name="Ramamoorthy G.K."/>
            <person name="Gryganskyi A."/>
            <person name="Culley D."/>
            <person name="Magnuson J.K."/>
            <person name="James T.Y."/>
            <person name="O'Malley M.A."/>
            <person name="Stajich J.E."/>
            <person name="Spatafora J.W."/>
            <person name="Visel A."/>
            <person name="Grigoriev I.V."/>
        </authorList>
    </citation>
    <scope>NUCLEOTIDE SEQUENCE [LARGE SCALE GENOMIC DNA]</scope>
    <source>
        <strain evidence="7 8">NRRL 1336</strain>
    </source>
</reference>
<evidence type="ECO:0000256" key="4">
    <source>
        <dbReference type="ARBA" id="ARBA00023242"/>
    </source>
</evidence>
<dbReference type="PANTHER" id="PTHR46117:SF3">
    <property type="entry name" value="FI24210P1"/>
    <property type="match status" value="1"/>
</dbReference>
<keyword evidence="3" id="KW-0804">Transcription</keyword>
<feature type="region of interest" description="Disordered" evidence="5">
    <location>
        <begin position="79"/>
        <end position="158"/>
    </location>
</feature>
<dbReference type="EMBL" id="MCGE01000005">
    <property type="protein sequence ID" value="ORZ21709.1"/>
    <property type="molecule type" value="Genomic_DNA"/>
</dbReference>
<evidence type="ECO:0000256" key="2">
    <source>
        <dbReference type="ARBA" id="ARBA00023015"/>
    </source>
</evidence>
<dbReference type="GO" id="GO:0046983">
    <property type="term" value="F:protein dimerization activity"/>
    <property type="evidence" value="ECO:0007669"/>
    <property type="project" value="InterPro"/>
</dbReference>
<dbReference type="InterPro" id="IPR011598">
    <property type="entry name" value="bHLH_dom"/>
</dbReference>
<feature type="compositionally biased region" description="Basic and acidic residues" evidence="5">
    <location>
        <begin position="181"/>
        <end position="192"/>
    </location>
</feature>
<sequence length="344" mass="39996">MKQPVFKRELLFQLYFMYSPSQQNLKRAYTPSGTFSPPPDPACIRDEGTATATKHILNMNTTEKNSNALYNAGHYPIQSHSQQQQDGFGPMTARAMATSPPRPSRSLISGSQHHHQYHQHQHQHQQQQQQQQQPWFDSSVESNNFSPASPTPLARDDLIISPSHSTTYTEPMYHTTEEDETHQQRHMQEMFDKRRRRRESHNMVERRRRDNINERIQDLCALLPTHLLDTNTSPVIGITGSQKLPSSINKGTILKLSVDHIKELRDQVMHYQQRIEELEQVLYHNSGKQQQQGSLPHPYHHQHMQNTLFSPIQPLPMQTLQSLDNSTDKEHDYHPYNSHTNLML</sequence>
<evidence type="ECO:0000256" key="1">
    <source>
        <dbReference type="ARBA" id="ARBA00004123"/>
    </source>
</evidence>
<feature type="region of interest" description="Disordered" evidence="5">
    <location>
        <begin position="174"/>
        <end position="203"/>
    </location>
</feature>
<evidence type="ECO:0000313" key="7">
    <source>
        <dbReference type="EMBL" id="ORZ21709.1"/>
    </source>
</evidence>
<proteinExistence type="predicted"/>
<dbReference type="InterPro" id="IPR051732">
    <property type="entry name" value="USF"/>
</dbReference>
<evidence type="ECO:0000256" key="5">
    <source>
        <dbReference type="SAM" id="MobiDB-lite"/>
    </source>
</evidence>
<dbReference type="Proteomes" id="UP000193560">
    <property type="component" value="Unassembled WGS sequence"/>
</dbReference>
<dbReference type="PROSITE" id="PS50888">
    <property type="entry name" value="BHLH"/>
    <property type="match status" value="1"/>
</dbReference>
<dbReference type="InterPro" id="IPR036638">
    <property type="entry name" value="HLH_DNA-bd_sf"/>
</dbReference>
<dbReference type="SUPFAM" id="SSF47459">
    <property type="entry name" value="HLH, helix-loop-helix DNA-binding domain"/>
    <property type="match status" value="1"/>
</dbReference>
<evidence type="ECO:0000313" key="8">
    <source>
        <dbReference type="Proteomes" id="UP000193560"/>
    </source>
</evidence>
<dbReference type="GO" id="GO:0000981">
    <property type="term" value="F:DNA-binding transcription factor activity, RNA polymerase II-specific"/>
    <property type="evidence" value="ECO:0007669"/>
    <property type="project" value="TreeGrafter"/>
</dbReference>
<feature type="compositionally biased region" description="Basic residues" evidence="5">
    <location>
        <begin position="112"/>
        <end position="123"/>
    </location>
</feature>
<dbReference type="GO" id="GO:0005634">
    <property type="term" value="C:nucleus"/>
    <property type="evidence" value="ECO:0007669"/>
    <property type="project" value="UniProtKB-SubCell"/>
</dbReference>
<keyword evidence="2" id="KW-0805">Transcription regulation</keyword>